<evidence type="ECO:0000313" key="14">
    <source>
        <dbReference type="Proteomes" id="UP000238762"/>
    </source>
</evidence>
<dbReference type="GO" id="GO:0003725">
    <property type="term" value="F:double-stranded RNA binding"/>
    <property type="evidence" value="ECO:0007669"/>
    <property type="project" value="InterPro"/>
</dbReference>
<evidence type="ECO:0000256" key="4">
    <source>
        <dbReference type="ARBA" id="ARBA00022490"/>
    </source>
</evidence>
<comment type="caution">
    <text evidence="13">The sequence shown here is derived from an EMBL/GenBank/DDBJ whole genome shotgun (WGS) entry which is preliminary data.</text>
</comment>
<keyword evidence="7" id="KW-0548">Nucleotidyltransferase</keyword>
<dbReference type="Proteomes" id="UP000238762">
    <property type="component" value="Unassembled WGS sequence"/>
</dbReference>
<evidence type="ECO:0000256" key="8">
    <source>
        <dbReference type="ARBA" id="ARBA00022741"/>
    </source>
</evidence>
<name>A0A2T1BXX0_9CYAN</name>
<evidence type="ECO:0000256" key="1">
    <source>
        <dbReference type="ARBA" id="ARBA00004496"/>
    </source>
</evidence>
<dbReference type="InterPro" id="IPR006070">
    <property type="entry name" value="Sua5-like_dom"/>
</dbReference>
<evidence type="ECO:0000256" key="2">
    <source>
        <dbReference type="ARBA" id="ARBA00007663"/>
    </source>
</evidence>
<comment type="catalytic activity">
    <reaction evidence="11">
        <text>L-threonine + hydrogencarbonate + ATP = L-threonylcarbamoyladenylate + diphosphate + H2O</text>
        <dbReference type="Rhea" id="RHEA:36407"/>
        <dbReference type="ChEBI" id="CHEBI:15377"/>
        <dbReference type="ChEBI" id="CHEBI:17544"/>
        <dbReference type="ChEBI" id="CHEBI:30616"/>
        <dbReference type="ChEBI" id="CHEBI:33019"/>
        <dbReference type="ChEBI" id="CHEBI:57926"/>
        <dbReference type="ChEBI" id="CHEBI:73682"/>
        <dbReference type="EC" id="2.7.7.87"/>
    </reaction>
</comment>
<dbReference type="InterPro" id="IPR017945">
    <property type="entry name" value="DHBP_synth_RibB-like_a/b_dom"/>
</dbReference>
<dbReference type="SUPFAM" id="SSF55821">
    <property type="entry name" value="YrdC/RibB"/>
    <property type="match status" value="1"/>
</dbReference>
<evidence type="ECO:0000256" key="10">
    <source>
        <dbReference type="ARBA" id="ARBA00029774"/>
    </source>
</evidence>
<evidence type="ECO:0000256" key="6">
    <source>
        <dbReference type="ARBA" id="ARBA00022694"/>
    </source>
</evidence>
<dbReference type="Gene3D" id="3.90.870.10">
    <property type="entry name" value="DHBP synthase"/>
    <property type="match status" value="1"/>
</dbReference>
<dbReference type="GO" id="GO:0008033">
    <property type="term" value="P:tRNA processing"/>
    <property type="evidence" value="ECO:0007669"/>
    <property type="project" value="UniProtKB-KW"/>
</dbReference>
<dbReference type="InterPro" id="IPR050156">
    <property type="entry name" value="TC-AMP_synthase_SUA5"/>
</dbReference>
<dbReference type="PROSITE" id="PS51163">
    <property type="entry name" value="YRDC"/>
    <property type="match status" value="1"/>
</dbReference>
<dbReference type="GO" id="GO:0005524">
    <property type="term" value="F:ATP binding"/>
    <property type="evidence" value="ECO:0007669"/>
    <property type="project" value="UniProtKB-KW"/>
</dbReference>
<evidence type="ECO:0000313" key="13">
    <source>
        <dbReference type="EMBL" id="PSB00757.1"/>
    </source>
</evidence>
<evidence type="ECO:0000259" key="12">
    <source>
        <dbReference type="PROSITE" id="PS51163"/>
    </source>
</evidence>
<comment type="similarity">
    <text evidence="2">Belongs to the SUA5 family.</text>
</comment>
<keyword evidence="14" id="KW-1185">Reference proteome</keyword>
<dbReference type="OrthoDB" id="9814580at2"/>
<dbReference type="AlphaFoldDB" id="A0A2T1BXX0"/>
<accession>A0A2T1BXX0</accession>
<dbReference type="EMBL" id="PVWJ01000163">
    <property type="protein sequence ID" value="PSB00757.1"/>
    <property type="molecule type" value="Genomic_DNA"/>
</dbReference>
<evidence type="ECO:0000256" key="11">
    <source>
        <dbReference type="ARBA" id="ARBA00048366"/>
    </source>
</evidence>
<keyword evidence="4" id="KW-0963">Cytoplasm</keyword>
<dbReference type="GO" id="GO:0000049">
    <property type="term" value="F:tRNA binding"/>
    <property type="evidence" value="ECO:0007669"/>
    <property type="project" value="TreeGrafter"/>
</dbReference>
<dbReference type="RefSeq" id="WP_106291366.1">
    <property type="nucleotide sequence ID" value="NZ_CAWNTC010000204.1"/>
</dbReference>
<dbReference type="GO" id="GO:0006450">
    <property type="term" value="P:regulation of translational fidelity"/>
    <property type="evidence" value="ECO:0007669"/>
    <property type="project" value="TreeGrafter"/>
</dbReference>
<reference evidence="13 14" key="1">
    <citation type="submission" date="2018-02" db="EMBL/GenBank/DDBJ databases">
        <authorList>
            <person name="Cohen D.B."/>
            <person name="Kent A.D."/>
        </authorList>
    </citation>
    <scope>NUCLEOTIDE SEQUENCE [LARGE SCALE GENOMIC DNA]</scope>
    <source>
        <strain evidence="13 14">CCAP 1448/3</strain>
    </source>
</reference>
<keyword evidence="5" id="KW-0808">Transferase</keyword>
<evidence type="ECO:0000256" key="9">
    <source>
        <dbReference type="ARBA" id="ARBA00022840"/>
    </source>
</evidence>
<keyword evidence="6" id="KW-0819">tRNA processing</keyword>
<dbReference type="GO" id="GO:0005737">
    <property type="term" value="C:cytoplasm"/>
    <property type="evidence" value="ECO:0007669"/>
    <property type="project" value="UniProtKB-SubCell"/>
</dbReference>
<keyword evidence="8" id="KW-0547">Nucleotide-binding</keyword>
<reference evidence="13 14" key="2">
    <citation type="submission" date="2018-03" db="EMBL/GenBank/DDBJ databases">
        <title>The ancient ancestry and fast evolution of plastids.</title>
        <authorList>
            <person name="Moore K.R."/>
            <person name="Magnabosco C."/>
            <person name="Momper L."/>
            <person name="Gold D.A."/>
            <person name="Bosak T."/>
            <person name="Fournier G.P."/>
        </authorList>
    </citation>
    <scope>NUCLEOTIDE SEQUENCE [LARGE SCALE GENOMIC DNA]</scope>
    <source>
        <strain evidence="13 14">CCAP 1448/3</strain>
    </source>
</reference>
<comment type="subcellular location">
    <subcellularLocation>
        <location evidence="1">Cytoplasm</location>
    </subcellularLocation>
</comment>
<gene>
    <name evidence="13" type="ORF">C7B64_21845</name>
</gene>
<dbReference type="PANTHER" id="PTHR17490:SF16">
    <property type="entry name" value="THREONYLCARBAMOYL-AMP SYNTHASE"/>
    <property type="match status" value="1"/>
</dbReference>
<dbReference type="Pfam" id="PF01300">
    <property type="entry name" value="Sua5_yciO_yrdC"/>
    <property type="match status" value="1"/>
</dbReference>
<protein>
    <recommendedName>
        <fullName evidence="10">L-threonylcarbamoyladenylate synthase</fullName>
        <ecNumber evidence="3">2.7.7.87</ecNumber>
    </recommendedName>
    <alternativeName>
        <fullName evidence="10">L-threonylcarbamoyladenylate synthase</fullName>
    </alternativeName>
</protein>
<feature type="domain" description="YrdC-like" evidence="12">
    <location>
        <begin position="3"/>
        <end position="188"/>
    </location>
</feature>
<evidence type="ECO:0000256" key="7">
    <source>
        <dbReference type="ARBA" id="ARBA00022695"/>
    </source>
</evidence>
<dbReference type="EC" id="2.7.7.87" evidence="3"/>
<evidence type="ECO:0000256" key="3">
    <source>
        <dbReference type="ARBA" id="ARBA00012584"/>
    </source>
</evidence>
<dbReference type="GO" id="GO:0061710">
    <property type="term" value="F:L-threonylcarbamoyladenylate synthase"/>
    <property type="evidence" value="ECO:0007669"/>
    <property type="project" value="UniProtKB-EC"/>
</dbReference>
<dbReference type="PANTHER" id="PTHR17490">
    <property type="entry name" value="SUA5"/>
    <property type="match status" value="1"/>
</dbReference>
<organism evidence="13 14">
    <name type="scientific">Merismopedia glauca CCAP 1448/3</name>
    <dbReference type="NCBI Taxonomy" id="1296344"/>
    <lineage>
        <taxon>Bacteria</taxon>
        <taxon>Bacillati</taxon>
        <taxon>Cyanobacteriota</taxon>
        <taxon>Cyanophyceae</taxon>
        <taxon>Synechococcales</taxon>
        <taxon>Merismopediaceae</taxon>
        <taxon>Merismopedia</taxon>
    </lineage>
</organism>
<evidence type="ECO:0000256" key="5">
    <source>
        <dbReference type="ARBA" id="ARBA00022679"/>
    </source>
</evidence>
<sequence>MTLVSLSALIQGAKQGSVVSFPTDTVPALAALPSQAELIYQVKQRSLDKPLILMADKAESLWDFVQGSQLEREMWQKVAEIHWAGALTLVLPASERVPPSVNPNHPQSIGIRVPNCALAQEILSQTGPLVTTSANLSGHPPLLSLKEISQVFPDVLTLDTTSPTISGIPSTVAQWTGTRWQILRQGIVELQQMDRHNGLFPEIENYK</sequence>
<proteinExistence type="inferred from homology"/>
<keyword evidence="9" id="KW-0067">ATP-binding</keyword>